<dbReference type="CDD" id="cd03808">
    <property type="entry name" value="GT4_CapM-like"/>
    <property type="match status" value="1"/>
</dbReference>
<dbReference type="GO" id="GO:0016757">
    <property type="term" value="F:glycosyltransferase activity"/>
    <property type="evidence" value="ECO:0007669"/>
    <property type="project" value="InterPro"/>
</dbReference>
<gene>
    <name evidence="3" type="ORF">FYJ83_11675</name>
</gene>
<feature type="domain" description="Glycosyl transferase family 1" evidence="1">
    <location>
        <begin position="185"/>
        <end position="347"/>
    </location>
</feature>
<dbReference type="Pfam" id="PF13477">
    <property type="entry name" value="Glyco_trans_4_2"/>
    <property type="match status" value="1"/>
</dbReference>
<dbReference type="SUPFAM" id="SSF53756">
    <property type="entry name" value="UDP-Glycosyltransferase/glycogen phosphorylase"/>
    <property type="match status" value="1"/>
</dbReference>
<organism evidence="3 4">
    <name type="scientific">Tissierella pigra</name>
    <dbReference type="NCBI Taxonomy" id="2607614"/>
    <lineage>
        <taxon>Bacteria</taxon>
        <taxon>Bacillati</taxon>
        <taxon>Bacillota</taxon>
        <taxon>Tissierellia</taxon>
        <taxon>Tissierellales</taxon>
        <taxon>Tissierellaceae</taxon>
        <taxon>Tissierella</taxon>
    </lineage>
</organism>
<dbReference type="RefSeq" id="WP_154440782.1">
    <property type="nucleotide sequence ID" value="NZ_VUNQ01000025.1"/>
</dbReference>
<dbReference type="PANTHER" id="PTHR12526">
    <property type="entry name" value="GLYCOSYLTRANSFERASE"/>
    <property type="match status" value="1"/>
</dbReference>
<dbReference type="AlphaFoldDB" id="A0A6N7Y282"/>
<proteinExistence type="predicted"/>
<dbReference type="InterPro" id="IPR001296">
    <property type="entry name" value="Glyco_trans_1"/>
</dbReference>
<evidence type="ECO:0000313" key="4">
    <source>
        <dbReference type="Proteomes" id="UP000469523"/>
    </source>
</evidence>
<reference evidence="3 4" key="1">
    <citation type="submission" date="2019-09" db="EMBL/GenBank/DDBJ databases">
        <title>In-depth cultivation of the pig gut microbiome towards novel bacterial diversity and tailored functional studies.</title>
        <authorList>
            <person name="Wylensek D."/>
            <person name="Hitch T.C.A."/>
            <person name="Clavel T."/>
        </authorList>
    </citation>
    <scope>NUCLEOTIDE SEQUENCE [LARGE SCALE GENOMIC DNA]</scope>
    <source>
        <strain evidence="3 4">WCA3-693-APC-4?</strain>
    </source>
</reference>
<dbReference type="Proteomes" id="UP000469523">
    <property type="component" value="Unassembled WGS sequence"/>
</dbReference>
<name>A0A6N7Y282_9FIRM</name>
<dbReference type="PANTHER" id="PTHR12526:SF630">
    <property type="entry name" value="GLYCOSYLTRANSFERASE"/>
    <property type="match status" value="1"/>
</dbReference>
<dbReference type="Pfam" id="PF00534">
    <property type="entry name" value="Glycos_transf_1"/>
    <property type="match status" value="1"/>
</dbReference>
<evidence type="ECO:0000259" key="1">
    <source>
        <dbReference type="Pfam" id="PF00534"/>
    </source>
</evidence>
<dbReference type="Gene3D" id="3.40.50.2000">
    <property type="entry name" value="Glycogen Phosphorylase B"/>
    <property type="match status" value="2"/>
</dbReference>
<feature type="domain" description="Glycosyltransferase subfamily 4-like N-terminal" evidence="2">
    <location>
        <begin position="3"/>
        <end position="145"/>
    </location>
</feature>
<keyword evidence="3" id="KW-0808">Transferase</keyword>
<evidence type="ECO:0000259" key="2">
    <source>
        <dbReference type="Pfam" id="PF13477"/>
    </source>
</evidence>
<evidence type="ECO:0000313" key="3">
    <source>
        <dbReference type="EMBL" id="MSU02130.1"/>
    </source>
</evidence>
<protein>
    <submittedName>
        <fullName evidence="3">Glycosyltransferase family 4 protein</fullName>
    </submittedName>
</protein>
<comment type="caution">
    <text evidence="3">The sequence shown here is derived from an EMBL/GenBank/DDBJ whole genome shotgun (WGS) entry which is preliminary data.</text>
</comment>
<dbReference type="EMBL" id="VUNQ01000025">
    <property type="protein sequence ID" value="MSU02130.1"/>
    <property type="molecule type" value="Genomic_DNA"/>
</dbReference>
<sequence length="375" mass="43284">MKKVLFTATIDEHILSFHIPFIQLFKSKGYEVHVASKGNKIIPLIDKKYNVDFERSPFKISNITAYTQLKKIINENNYDLIHCHTPMGATLTRIAARKSRLRGAKVIYTAHGFHFLKGASLKNWVIYYPVEKWLSRYTDCLITINEEDYNIAISKKFKAEKIKLVNGVGVDLNEFQAQTIEKKLQMRKEYGYKEEDIILFYAAELNHNKHQDLLINVIKDLKQKIPNIKLLLAGNGILENHYREQAKELELNSNIEFLGFRSDIPNLLMLSDIAVASSRREGLPINVMEAMATGLPLVVTNVRGHRDLVIDGKNGYVIEQDNVKEFANSIDKIFRDKALRDEFSRKGVELVQDYSLENVLKEMVEIYNETLNYNQ</sequence>
<dbReference type="InterPro" id="IPR028098">
    <property type="entry name" value="Glyco_trans_4-like_N"/>
</dbReference>
<accession>A0A6N7Y282</accession>
<keyword evidence="4" id="KW-1185">Reference proteome</keyword>